<evidence type="ECO:0000313" key="1">
    <source>
        <dbReference type="EMBL" id="PPU07787.1"/>
    </source>
</evidence>
<gene>
    <name evidence="1" type="ORF">XarjCFBP7645_09285</name>
</gene>
<organism evidence="1 2">
    <name type="scientific">Xanthomonas arboricola</name>
    <dbReference type="NCBI Taxonomy" id="56448"/>
    <lineage>
        <taxon>Bacteria</taxon>
        <taxon>Pseudomonadati</taxon>
        <taxon>Pseudomonadota</taxon>
        <taxon>Gammaproteobacteria</taxon>
        <taxon>Lysobacterales</taxon>
        <taxon>Lysobacteraceae</taxon>
        <taxon>Xanthomonas</taxon>
    </lineage>
</organism>
<evidence type="ECO:0000313" key="2">
    <source>
        <dbReference type="Proteomes" id="UP000239204"/>
    </source>
</evidence>
<dbReference type="Proteomes" id="UP000239204">
    <property type="component" value="Unassembled WGS sequence"/>
</dbReference>
<dbReference type="Pfam" id="PF06892">
    <property type="entry name" value="Phage_CP76"/>
    <property type="match status" value="1"/>
</dbReference>
<dbReference type="RefSeq" id="WP_104537265.1">
    <property type="nucleotide sequence ID" value="NZ_MIGY01000002.1"/>
</dbReference>
<sequence>MNISDAAHKTVRDYPGGSIALATRLISINDRGEEKPMSAAVLRSKVNPNTRTHHLTLAEASEIMGLSGDFRILHALAAEHDFVVQRADTPVAGDMIAALLKASSLKGMLSALIAKAMADGRITPNEAKGIAELCGDLQAMVAEVAQQAWSAANQRAAA</sequence>
<dbReference type="GO" id="GO:0003677">
    <property type="term" value="F:DNA binding"/>
    <property type="evidence" value="ECO:0007669"/>
    <property type="project" value="InterPro"/>
</dbReference>
<comment type="caution">
    <text evidence="1">The sequence shown here is derived from an EMBL/GenBank/DDBJ whole genome shotgun (WGS) entry which is preliminary data.</text>
</comment>
<proteinExistence type="predicted"/>
<dbReference type="EMBL" id="MIGY01000002">
    <property type="protein sequence ID" value="PPU07787.1"/>
    <property type="molecule type" value="Genomic_DNA"/>
</dbReference>
<dbReference type="InterPro" id="IPR009679">
    <property type="entry name" value="Phage_186_CII-like"/>
</dbReference>
<reference evidence="1 2" key="1">
    <citation type="submission" date="2016-08" db="EMBL/GenBank/DDBJ databases">
        <title>Evolution of the type three secretion system and type three effector repertoires in Xanthomonas.</title>
        <authorList>
            <person name="Merda D."/>
            <person name="Briand M."/>
            <person name="Bosis E."/>
            <person name="Rousseau C."/>
            <person name="Portier P."/>
            <person name="Jacques M.-A."/>
            <person name="Fischer-Le Saux M."/>
        </authorList>
    </citation>
    <scope>NUCLEOTIDE SEQUENCE [LARGE SCALE GENOMIC DNA]</scope>
    <source>
        <strain evidence="1 2">CFBP 7645</strain>
    </source>
</reference>
<accession>A0A2S7ADH9</accession>
<dbReference type="AlphaFoldDB" id="A0A2S7ADH9"/>
<name>A0A2S7ADH9_9XANT</name>
<protein>
    <submittedName>
        <fullName evidence="1">Uncharacterized protein</fullName>
    </submittedName>
</protein>